<accession>C9MKC4</accession>
<reference evidence="2 3" key="1">
    <citation type="submission" date="2009-09" db="EMBL/GenBank/DDBJ databases">
        <authorList>
            <person name="Weinstock G."/>
            <person name="Sodergren E."/>
            <person name="Clifton S."/>
            <person name="Fulton L."/>
            <person name="Fulton B."/>
            <person name="Courtney L."/>
            <person name="Fronick C."/>
            <person name="Harrison M."/>
            <person name="Strong C."/>
            <person name="Farmer C."/>
            <person name="Delahaunty K."/>
            <person name="Markovic C."/>
            <person name="Hall O."/>
            <person name="Minx P."/>
            <person name="Tomlinson C."/>
            <person name="Mitreva M."/>
            <person name="Nelson J."/>
            <person name="Hou S."/>
            <person name="Wollam A."/>
            <person name="Pepin K.H."/>
            <person name="Johnson M."/>
            <person name="Bhonagiri V."/>
            <person name="Nash W.E."/>
            <person name="Warren W."/>
            <person name="Chinwalla A."/>
            <person name="Mardis E.R."/>
            <person name="Wilson R.K."/>
        </authorList>
    </citation>
    <scope>NUCLEOTIDE SEQUENCE [LARGE SCALE GENOMIC DNA]</scope>
    <source>
        <strain evidence="2 3">F0319</strain>
    </source>
</reference>
<dbReference type="Proteomes" id="UP000003327">
    <property type="component" value="Unassembled WGS sequence"/>
</dbReference>
<dbReference type="EMBL" id="ACVA01000002">
    <property type="protein sequence ID" value="EEX20068.1"/>
    <property type="molecule type" value="Genomic_DNA"/>
</dbReference>
<comment type="caution">
    <text evidence="2">The sequence shown here is derived from an EMBL/GenBank/DDBJ whole genome shotgun (WGS) entry which is preliminary data.</text>
</comment>
<feature type="region of interest" description="Disordered" evidence="1">
    <location>
        <begin position="51"/>
        <end position="71"/>
    </location>
</feature>
<keyword evidence="3" id="KW-1185">Reference proteome</keyword>
<evidence type="ECO:0000313" key="2">
    <source>
        <dbReference type="EMBL" id="EEX20068.1"/>
    </source>
</evidence>
<dbReference type="AlphaFoldDB" id="C9MKC4"/>
<sequence length="71" mass="7769">MEESLPSHQGNALFASKRRPLQIEETPSSNQRRAALHINNVPPSHQQRATLHINDTPPVGTDALVCPHKGA</sequence>
<organism evidence="2 3">
    <name type="scientific">Prevotella veroralis F0319</name>
    <dbReference type="NCBI Taxonomy" id="649761"/>
    <lineage>
        <taxon>Bacteria</taxon>
        <taxon>Pseudomonadati</taxon>
        <taxon>Bacteroidota</taxon>
        <taxon>Bacteroidia</taxon>
        <taxon>Bacteroidales</taxon>
        <taxon>Prevotellaceae</taxon>
        <taxon>Prevotella</taxon>
    </lineage>
</organism>
<feature type="region of interest" description="Disordered" evidence="1">
    <location>
        <begin position="1"/>
        <end position="30"/>
    </location>
</feature>
<evidence type="ECO:0000313" key="3">
    <source>
        <dbReference type="Proteomes" id="UP000003327"/>
    </source>
</evidence>
<feature type="compositionally biased region" description="Polar residues" evidence="1">
    <location>
        <begin position="1"/>
        <end position="10"/>
    </location>
</feature>
<evidence type="ECO:0000256" key="1">
    <source>
        <dbReference type="SAM" id="MobiDB-lite"/>
    </source>
</evidence>
<proteinExistence type="predicted"/>
<gene>
    <name evidence="2" type="ORF">HMPREF0973_00043</name>
</gene>
<dbReference type="HOGENOM" id="CLU_2736735_0_0_10"/>
<name>C9MKC4_9BACT</name>
<dbReference type="RefSeq" id="WP_004381636.1">
    <property type="nucleotide sequence ID" value="NZ_GG698712.1"/>
</dbReference>
<protein>
    <submittedName>
        <fullName evidence="2">Uncharacterized protein</fullName>
    </submittedName>
</protein>